<keyword evidence="3" id="KW-0456">Lyase</keyword>
<dbReference type="InterPro" id="IPR018376">
    <property type="entry name" value="Enoyl-CoA_hyd/isom_CS"/>
</dbReference>
<dbReference type="EMBL" id="AKWM02000049">
    <property type="protein sequence ID" value="EKR99533.1"/>
    <property type="molecule type" value="Genomic_DNA"/>
</dbReference>
<name>A0AA87MNI7_9LEPT</name>
<dbReference type="AlphaFoldDB" id="A0AA87MNI7"/>
<dbReference type="PANTHER" id="PTHR11941:SF54">
    <property type="entry name" value="ENOYL-COA HYDRATASE, MITOCHONDRIAL"/>
    <property type="match status" value="1"/>
</dbReference>
<proteinExistence type="inferred from homology"/>
<comment type="similarity">
    <text evidence="1 4">Belongs to the enoyl-CoA hydratase/isomerase family.</text>
</comment>
<dbReference type="InterPro" id="IPR014748">
    <property type="entry name" value="Enoyl-CoA_hydra_C"/>
</dbReference>
<dbReference type="Proteomes" id="UP000001343">
    <property type="component" value="Unassembled WGS sequence"/>
</dbReference>
<dbReference type="Pfam" id="PF00378">
    <property type="entry name" value="ECH_1"/>
    <property type="match status" value="1"/>
</dbReference>
<evidence type="ECO:0000256" key="4">
    <source>
        <dbReference type="RuleBase" id="RU003707"/>
    </source>
</evidence>
<dbReference type="GO" id="GO:0006635">
    <property type="term" value="P:fatty acid beta-oxidation"/>
    <property type="evidence" value="ECO:0007669"/>
    <property type="project" value="TreeGrafter"/>
</dbReference>
<evidence type="ECO:0000313" key="6">
    <source>
        <dbReference type="Proteomes" id="UP000001343"/>
    </source>
</evidence>
<dbReference type="Gene3D" id="1.10.12.10">
    <property type="entry name" value="Lyase 2-enoyl-coa Hydratase, Chain A, domain 2"/>
    <property type="match status" value="1"/>
</dbReference>
<evidence type="ECO:0000256" key="1">
    <source>
        <dbReference type="ARBA" id="ARBA00005254"/>
    </source>
</evidence>
<dbReference type="GO" id="GO:0016836">
    <property type="term" value="F:hydro-lyase activity"/>
    <property type="evidence" value="ECO:0007669"/>
    <property type="project" value="UniProtKB-ARBA"/>
</dbReference>
<dbReference type="PANTHER" id="PTHR11941">
    <property type="entry name" value="ENOYL-COA HYDRATASE-RELATED"/>
    <property type="match status" value="1"/>
</dbReference>
<accession>A0AA87MNI7</accession>
<reference evidence="5 6" key="1">
    <citation type="journal article" date="2014" name="Int. J. Syst. Evol. Microbiol.">
        <title>Leptospira mayottensis sp. nov., a pathogenic species of the genus Leptospira isolated from humans.</title>
        <authorList>
            <person name="Bourhy P."/>
            <person name="Collet L."/>
            <person name="Brisse S."/>
            <person name="Picardeau M."/>
        </authorList>
    </citation>
    <scope>NUCLEOTIDE SEQUENCE [LARGE SCALE GENOMIC DNA]</scope>
    <source>
        <strain evidence="5 6">200901122</strain>
    </source>
</reference>
<dbReference type="FunFam" id="3.90.226.10:FF:000058">
    <property type="entry name" value="Enoyl-CoA hydratase/isomerase family protein"/>
    <property type="match status" value="1"/>
</dbReference>
<dbReference type="SUPFAM" id="SSF52096">
    <property type="entry name" value="ClpP/crotonase"/>
    <property type="match status" value="1"/>
</dbReference>
<comment type="caution">
    <text evidence="5">The sequence shown here is derived from an EMBL/GenBank/DDBJ whole genome shotgun (WGS) entry which is preliminary data.</text>
</comment>
<keyword evidence="2" id="KW-0843">Virulence</keyword>
<protein>
    <submittedName>
        <fullName evidence="5">Enoyl-CoA hydratase/isomerase family protein</fullName>
    </submittedName>
</protein>
<organism evidence="5 6">
    <name type="scientific">Leptospira mayottensis 200901122</name>
    <dbReference type="NCBI Taxonomy" id="1193010"/>
    <lineage>
        <taxon>Bacteria</taxon>
        <taxon>Pseudomonadati</taxon>
        <taxon>Spirochaetota</taxon>
        <taxon>Spirochaetia</taxon>
        <taxon>Leptospirales</taxon>
        <taxon>Leptospiraceae</taxon>
        <taxon>Leptospira</taxon>
    </lineage>
</organism>
<dbReference type="PROSITE" id="PS00166">
    <property type="entry name" value="ENOYL_COA_HYDRATASE"/>
    <property type="match status" value="1"/>
</dbReference>
<evidence type="ECO:0000313" key="5">
    <source>
        <dbReference type="EMBL" id="EKR99533.1"/>
    </source>
</evidence>
<gene>
    <name evidence="5" type="ORF">LEP1GSC125_3230</name>
</gene>
<dbReference type="FunFam" id="1.10.12.10:FF:000001">
    <property type="entry name" value="Probable enoyl-CoA hydratase, mitochondrial"/>
    <property type="match status" value="1"/>
</dbReference>
<evidence type="ECO:0000256" key="3">
    <source>
        <dbReference type="ARBA" id="ARBA00023239"/>
    </source>
</evidence>
<dbReference type="Gene3D" id="3.90.226.10">
    <property type="entry name" value="2-enoyl-CoA Hydratase, Chain A, domain 1"/>
    <property type="match status" value="1"/>
</dbReference>
<dbReference type="InterPro" id="IPR001753">
    <property type="entry name" value="Enoyl-CoA_hydra/iso"/>
</dbReference>
<sequence>MKKWSIKMSESSTILYSTEKEIAVLLLNRPEKRNAISIELLSALHMAILKAKKEKSVRALVIGGIGPSFCAGADLKERVTMSSKEVKRFLSDLKNCFLELENFPYPTVAALDGDAFGGGLELALCCDFILLKNDIRIGLTETRLGIIPGGGGTQRLPRRIGIAKAKEMIFTGNTIDAKTAFSYGLANSIWHDSSLPAAKMLAEEMASHCAPLALQLAKKAISEGYGQDIRKALETESIYYNKTLKTEDRLEALKAFQEKRKPIFKGR</sequence>
<dbReference type="InterPro" id="IPR029045">
    <property type="entry name" value="ClpP/crotonase-like_dom_sf"/>
</dbReference>
<dbReference type="CDD" id="cd06558">
    <property type="entry name" value="crotonase-like"/>
    <property type="match status" value="1"/>
</dbReference>
<evidence type="ECO:0000256" key="2">
    <source>
        <dbReference type="ARBA" id="ARBA00023026"/>
    </source>
</evidence>